<protein>
    <submittedName>
        <fullName evidence="5">Hemolysin D</fullName>
    </submittedName>
</protein>
<dbReference type="InterPro" id="IPR058647">
    <property type="entry name" value="BSH_CzcB-like"/>
</dbReference>
<feature type="domain" description="CzcB-like barrel-sandwich hybrid" evidence="4">
    <location>
        <begin position="82"/>
        <end position="208"/>
    </location>
</feature>
<dbReference type="Gene3D" id="2.40.50.100">
    <property type="match status" value="2"/>
</dbReference>
<dbReference type="RefSeq" id="WP_095497310.1">
    <property type="nucleotide sequence ID" value="NZ_BSPO01000002.1"/>
</dbReference>
<feature type="coiled-coil region" evidence="2">
    <location>
        <begin position="152"/>
        <end position="179"/>
    </location>
</feature>
<evidence type="ECO:0000256" key="1">
    <source>
        <dbReference type="ARBA" id="ARBA00009477"/>
    </source>
</evidence>
<dbReference type="InterPro" id="IPR006143">
    <property type="entry name" value="RND_pump_MFP"/>
</dbReference>
<dbReference type="Pfam" id="PF25954">
    <property type="entry name" value="Beta-barrel_RND_2"/>
    <property type="match status" value="1"/>
</dbReference>
<dbReference type="Gene3D" id="2.40.30.170">
    <property type="match status" value="1"/>
</dbReference>
<dbReference type="EMBL" id="BSPO01000002">
    <property type="protein sequence ID" value="GLS83127.1"/>
    <property type="molecule type" value="Genomic_DNA"/>
</dbReference>
<evidence type="ECO:0000259" key="4">
    <source>
        <dbReference type="Pfam" id="PF25973"/>
    </source>
</evidence>
<sequence>MSASKSGSLLERKPFILAIIVFVAVVLWVASGAFSDKEPIQSKSASEQPQLLLAKVQVRHIKAQNVSKNLTLYGRTEPNRQVELKAEAKGAIIEVIAKRGSKVSKGQPLLRIAPEARALQLATAKADLEQRRIEFEGIQALKQQGLQGELTLATTQAALDNARAQVRKIELELEKTVIRAPFDGVFNERHVEVGQYVGIGDRVGTVTDLNPLIVRADVTEADVSYLQKGSPASATFVDNTVANGTIRFISTVSNPNTNTFKVELAIDNEQGILRAGRSAELSIPLETQKAIKISPALLALDEQGNLGIKGVNSDNTVEFHPIQLVKADGDEVWTSGVGDEIDVISLGQGFVRAGDQVEIVREQSGG</sequence>
<accession>A0AA37TRV2</accession>
<feature type="domain" description="CusB-like beta-barrel" evidence="3">
    <location>
        <begin position="214"/>
        <end position="283"/>
    </location>
</feature>
<evidence type="ECO:0000313" key="5">
    <source>
        <dbReference type="EMBL" id="GLS83127.1"/>
    </source>
</evidence>
<dbReference type="SUPFAM" id="SSF111369">
    <property type="entry name" value="HlyD-like secretion proteins"/>
    <property type="match status" value="1"/>
</dbReference>
<dbReference type="NCBIfam" id="TIGR01730">
    <property type="entry name" value="RND_mfp"/>
    <property type="match status" value="1"/>
</dbReference>
<dbReference type="InterPro" id="IPR058792">
    <property type="entry name" value="Beta-barrel_RND_2"/>
</dbReference>
<dbReference type="Pfam" id="PF25973">
    <property type="entry name" value="BSH_CzcB"/>
    <property type="match status" value="1"/>
</dbReference>
<dbReference type="Proteomes" id="UP001157439">
    <property type="component" value="Unassembled WGS sequence"/>
</dbReference>
<name>A0AA37TRV2_9GAMM</name>
<reference evidence="5 6" key="1">
    <citation type="journal article" date="2014" name="Int. J. Syst. Evol. Microbiol.">
        <title>Complete genome sequence of Corynebacterium casei LMG S-19264T (=DSM 44701T), isolated from a smear-ripened cheese.</title>
        <authorList>
            <consortium name="US DOE Joint Genome Institute (JGI-PGF)"/>
            <person name="Walter F."/>
            <person name="Albersmeier A."/>
            <person name="Kalinowski J."/>
            <person name="Ruckert C."/>
        </authorList>
    </citation>
    <scope>NUCLEOTIDE SEQUENCE [LARGE SCALE GENOMIC DNA]</scope>
    <source>
        <strain evidence="5 6">NBRC 112785</strain>
    </source>
</reference>
<proteinExistence type="inferred from homology"/>
<comment type="caution">
    <text evidence="5">The sequence shown here is derived from an EMBL/GenBank/DDBJ whole genome shotgun (WGS) entry which is preliminary data.</text>
</comment>
<dbReference type="AlphaFoldDB" id="A0AA37TRV2"/>
<keyword evidence="2" id="KW-0175">Coiled coil</keyword>
<evidence type="ECO:0000259" key="3">
    <source>
        <dbReference type="Pfam" id="PF25954"/>
    </source>
</evidence>
<evidence type="ECO:0000256" key="2">
    <source>
        <dbReference type="SAM" id="Coils"/>
    </source>
</evidence>
<organism evidence="5 6">
    <name type="scientific">Paraferrimonas haliotis</name>
    <dbReference type="NCBI Taxonomy" id="2013866"/>
    <lineage>
        <taxon>Bacteria</taxon>
        <taxon>Pseudomonadati</taxon>
        <taxon>Pseudomonadota</taxon>
        <taxon>Gammaproteobacteria</taxon>
        <taxon>Alteromonadales</taxon>
        <taxon>Ferrimonadaceae</taxon>
        <taxon>Paraferrimonas</taxon>
    </lineage>
</organism>
<keyword evidence="6" id="KW-1185">Reference proteome</keyword>
<comment type="similarity">
    <text evidence="1">Belongs to the membrane fusion protein (MFP) (TC 8.A.1) family.</text>
</comment>
<dbReference type="PANTHER" id="PTHR30469:SF29">
    <property type="entry name" value="BLR2860 PROTEIN"/>
    <property type="match status" value="1"/>
</dbReference>
<gene>
    <name evidence="5" type="ORF">GCM10007894_11040</name>
</gene>
<dbReference type="PANTHER" id="PTHR30469">
    <property type="entry name" value="MULTIDRUG RESISTANCE PROTEIN MDTA"/>
    <property type="match status" value="1"/>
</dbReference>
<evidence type="ECO:0000313" key="6">
    <source>
        <dbReference type="Proteomes" id="UP001157439"/>
    </source>
</evidence>
<dbReference type="GO" id="GO:1990281">
    <property type="term" value="C:efflux pump complex"/>
    <property type="evidence" value="ECO:0007669"/>
    <property type="project" value="TreeGrafter"/>
</dbReference>
<dbReference type="GO" id="GO:0015562">
    <property type="term" value="F:efflux transmembrane transporter activity"/>
    <property type="evidence" value="ECO:0007669"/>
    <property type="project" value="TreeGrafter"/>
</dbReference>